<sequence>MRQFVGSHIPIFFVKKSLNPEFARNFFENLCFSVSPIEFPYGKSSGFEAATHLRTCAYVLCESLDHFSLSPVFMGIDLAEFLAIRADGDLMER</sequence>
<dbReference type="STRING" id="1841610.A6X21_06940"/>
<organism evidence="1 2">
    <name type="scientific">Planctopirus hydrillae</name>
    <dbReference type="NCBI Taxonomy" id="1841610"/>
    <lineage>
        <taxon>Bacteria</taxon>
        <taxon>Pseudomonadati</taxon>
        <taxon>Planctomycetota</taxon>
        <taxon>Planctomycetia</taxon>
        <taxon>Planctomycetales</taxon>
        <taxon>Planctomycetaceae</taxon>
        <taxon>Planctopirus</taxon>
    </lineage>
</organism>
<dbReference type="AlphaFoldDB" id="A0A1C3EA26"/>
<dbReference type="EMBL" id="LYDR01000116">
    <property type="protein sequence ID" value="ODA30064.1"/>
    <property type="molecule type" value="Genomic_DNA"/>
</dbReference>
<comment type="caution">
    <text evidence="1">The sequence shown here is derived from an EMBL/GenBank/DDBJ whole genome shotgun (WGS) entry which is preliminary data.</text>
</comment>
<evidence type="ECO:0000313" key="2">
    <source>
        <dbReference type="Proteomes" id="UP000094828"/>
    </source>
</evidence>
<dbReference type="Proteomes" id="UP000094828">
    <property type="component" value="Unassembled WGS sequence"/>
</dbReference>
<protein>
    <submittedName>
        <fullName evidence="1">Uncharacterized protein</fullName>
    </submittedName>
</protein>
<proteinExistence type="predicted"/>
<accession>A0A1C3EA26</accession>
<evidence type="ECO:0000313" key="1">
    <source>
        <dbReference type="EMBL" id="ODA30064.1"/>
    </source>
</evidence>
<reference evidence="1 2" key="1">
    <citation type="submission" date="2016-05" db="EMBL/GenBank/DDBJ databases">
        <title>Genomic and physiological characterization of Planctopirus sp. isolated from fresh water lake.</title>
        <authorList>
            <person name="Subhash Y."/>
            <person name="Ramana C."/>
        </authorList>
    </citation>
    <scope>NUCLEOTIDE SEQUENCE [LARGE SCALE GENOMIC DNA]</scope>
    <source>
        <strain evidence="1 2">JC280</strain>
    </source>
</reference>
<name>A0A1C3EA26_9PLAN</name>
<gene>
    <name evidence="1" type="ORF">A6X21_06940</name>
</gene>
<dbReference type="RefSeq" id="WP_068849041.1">
    <property type="nucleotide sequence ID" value="NZ_LYDR01000116.1"/>
</dbReference>
<keyword evidence="2" id="KW-1185">Reference proteome</keyword>